<evidence type="ECO:0000256" key="2">
    <source>
        <dbReference type="ARBA" id="ARBA00022630"/>
    </source>
</evidence>
<dbReference type="InterPro" id="IPR016156">
    <property type="entry name" value="FAD/NAD-linked_Rdtase_dimer_sf"/>
</dbReference>
<dbReference type="Proteomes" id="UP000431080">
    <property type="component" value="Unassembled WGS sequence"/>
</dbReference>
<protein>
    <submittedName>
        <fullName evidence="7">NAD(P)/FAD-dependent oxidoreductase</fullName>
    </submittedName>
</protein>
<dbReference type="Gene3D" id="3.50.50.60">
    <property type="entry name" value="FAD/NAD(P)-binding domain"/>
    <property type="match status" value="2"/>
</dbReference>
<reference evidence="7 8" key="1">
    <citation type="submission" date="2019-10" db="EMBL/GenBank/DDBJ databases">
        <authorList>
            <person name="Nie G."/>
            <person name="Ming H."/>
            <person name="Yi B."/>
        </authorList>
    </citation>
    <scope>NUCLEOTIDE SEQUENCE [LARGE SCALE GENOMIC DNA]</scope>
    <source>
        <strain evidence="7 8">CFH 90414</strain>
    </source>
</reference>
<dbReference type="PRINTS" id="PR00368">
    <property type="entry name" value="FADPNR"/>
</dbReference>
<feature type="domain" description="FAD/NAD(P)-binding" evidence="5">
    <location>
        <begin position="6"/>
        <end position="301"/>
    </location>
</feature>
<dbReference type="Pfam" id="PF14759">
    <property type="entry name" value="Reductase_C"/>
    <property type="match status" value="1"/>
</dbReference>
<organism evidence="7 8">
    <name type="scientific">Agromyces agglutinans</name>
    <dbReference type="NCBI Taxonomy" id="2662258"/>
    <lineage>
        <taxon>Bacteria</taxon>
        <taxon>Bacillati</taxon>
        <taxon>Actinomycetota</taxon>
        <taxon>Actinomycetes</taxon>
        <taxon>Micrococcales</taxon>
        <taxon>Microbacteriaceae</taxon>
        <taxon>Agromyces</taxon>
    </lineage>
</organism>
<feature type="domain" description="Reductase C-terminal" evidence="6">
    <location>
        <begin position="323"/>
        <end position="408"/>
    </location>
</feature>
<keyword evidence="3" id="KW-0274">FAD</keyword>
<dbReference type="SUPFAM" id="SSF51905">
    <property type="entry name" value="FAD/NAD(P)-binding domain"/>
    <property type="match status" value="2"/>
</dbReference>
<dbReference type="PRINTS" id="PR00411">
    <property type="entry name" value="PNDRDTASEI"/>
</dbReference>
<evidence type="ECO:0000313" key="7">
    <source>
        <dbReference type="EMBL" id="MRG61012.1"/>
    </source>
</evidence>
<gene>
    <name evidence="7" type="ORF">GE115_14220</name>
</gene>
<dbReference type="Gene3D" id="3.30.390.30">
    <property type="match status" value="1"/>
</dbReference>
<sequence>MARSGRIIVVGGGLAAARAVESARGAGYEGELVVIADEPRRPYERPPLSKGYLLGTDASSAVYPLDARWYREHRVEVRTGVSATSVHVDAHTVEAGGEVLGYDRLLLATGSSARRFAGPGAGLRGIHHLRRLPDATALRRALRPGGRRVVLVGGGWIGLEVAAAAREYGNEVTVVARGVPLAGAIGEHLGRSFQAMHEEHGVVFRRPAAVTAVRGESGRVAAAVLGTGEHLPADLVVFGIGATPNTQLAASAGLELREGGIATDAGFATSAPDVFAAGDVAATWNDRLGRHLRVDHWANADSGGRLAGRALAGETVRSGEIPYFFTDQYDLGMEYSGYGELAAGAELVIRGDLAAREYVAFWLADGRVVAGMNVNVWDVNAAVQRLIRSERIVSRDELADPTVPLDALAGDVA</sequence>
<accession>A0A6I2F870</accession>
<dbReference type="InterPro" id="IPR023753">
    <property type="entry name" value="FAD/NAD-binding_dom"/>
</dbReference>
<dbReference type="RefSeq" id="WP_153685449.1">
    <property type="nucleotide sequence ID" value="NZ_WJIF01000009.1"/>
</dbReference>
<evidence type="ECO:0000256" key="3">
    <source>
        <dbReference type="ARBA" id="ARBA00022827"/>
    </source>
</evidence>
<dbReference type="AlphaFoldDB" id="A0A6I2F870"/>
<evidence type="ECO:0000256" key="1">
    <source>
        <dbReference type="ARBA" id="ARBA00001974"/>
    </source>
</evidence>
<keyword evidence="4" id="KW-0560">Oxidoreductase</keyword>
<dbReference type="GO" id="GO:0016651">
    <property type="term" value="F:oxidoreductase activity, acting on NAD(P)H"/>
    <property type="evidence" value="ECO:0007669"/>
    <property type="project" value="TreeGrafter"/>
</dbReference>
<evidence type="ECO:0000256" key="4">
    <source>
        <dbReference type="ARBA" id="ARBA00023002"/>
    </source>
</evidence>
<keyword evidence="8" id="KW-1185">Reference proteome</keyword>
<dbReference type="InterPro" id="IPR036188">
    <property type="entry name" value="FAD/NAD-bd_sf"/>
</dbReference>
<dbReference type="Pfam" id="PF07992">
    <property type="entry name" value="Pyr_redox_2"/>
    <property type="match status" value="1"/>
</dbReference>
<name>A0A6I2F870_9MICO</name>
<evidence type="ECO:0000259" key="5">
    <source>
        <dbReference type="Pfam" id="PF07992"/>
    </source>
</evidence>
<dbReference type="PANTHER" id="PTHR43557">
    <property type="entry name" value="APOPTOSIS-INDUCING FACTOR 1"/>
    <property type="match status" value="1"/>
</dbReference>
<comment type="caution">
    <text evidence="7">The sequence shown here is derived from an EMBL/GenBank/DDBJ whole genome shotgun (WGS) entry which is preliminary data.</text>
</comment>
<keyword evidence="2" id="KW-0285">Flavoprotein</keyword>
<dbReference type="GO" id="GO:0005737">
    <property type="term" value="C:cytoplasm"/>
    <property type="evidence" value="ECO:0007669"/>
    <property type="project" value="TreeGrafter"/>
</dbReference>
<proteinExistence type="predicted"/>
<dbReference type="PANTHER" id="PTHR43557:SF2">
    <property type="entry name" value="RIESKE DOMAIN-CONTAINING PROTEIN-RELATED"/>
    <property type="match status" value="1"/>
</dbReference>
<evidence type="ECO:0000259" key="6">
    <source>
        <dbReference type="Pfam" id="PF14759"/>
    </source>
</evidence>
<dbReference type="InterPro" id="IPR050446">
    <property type="entry name" value="FAD-oxidoreductase/Apoptosis"/>
</dbReference>
<evidence type="ECO:0000313" key="8">
    <source>
        <dbReference type="Proteomes" id="UP000431080"/>
    </source>
</evidence>
<comment type="cofactor">
    <cofactor evidence="1">
        <name>FAD</name>
        <dbReference type="ChEBI" id="CHEBI:57692"/>
    </cofactor>
</comment>
<dbReference type="SUPFAM" id="SSF55424">
    <property type="entry name" value="FAD/NAD-linked reductases, dimerisation (C-terminal) domain"/>
    <property type="match status" value="1"/>
</dbReference>
<dbReference type="EMBL" id="WJIF01000009">
    <property type="protein sequence ID" value="MRG61012.1"/>
    <property type="molecule type" value="Genomic_DNA"/>
</dbReference>
<dbReference type="InterPro" id="IPR028202">
    <property type="entry name" value="Reductase_C"/>
</dbReference>